<sequence length="690" mass="79062">MEKYLNKNKKRINEEVSTTEDDTNDYVAESSKSSEIESLKIQNYLLDGKYYKILSVEGTKISAACQLCSKKIISYSNSTGNLLSHYKLVHSTIMSKVKEYKILKMSGNSKKENLKQTKLYQSGLNKICSKQEVNDLVFEYIVCEMRPLATVEKRSFKKLILGLTKSNDESIIPNRKQMLKLLKNSYNSYVAMLSDLIQKSKYICTTADIWSANNKNYLGMTCHLIDSVTYERKSFFLGCKRITGSHTYLNITETMACMTQEYNIHYSKISHVITDNASNFAKAFKTFSKSVKPLQSTTLSIGNLNEDVSPFEDSDVETENFTVVDVNKIFTNSECQNVDDTYCLPSHMRCCAHTLNLIATIDISKINNTSYNNISESTFQKLFSFWTLVSRSTVASDKILESCGCKFPIPVVTHWNSLYDSSLKIIKYKQQLTRAFDDLKLKKLQINEWMFLEEYCKVMEPLTKALNKLQGEKNSFLGYVAPTILVVRRLLISFTNLKYCKPLSLTIIKSLETRFYYIFDLSSPESKDFILAAVSHPKFKLSWVPLRYMNLCKTLFITQCCIRIDSETKSTDVVVEDFISDNSDDDFFDNICKDNDFNSTSDSESTELRNSNLANLQALSFLNSKNKDLDILNEFPTIKEVFFKYNTTIPSSAAVERLFSKAVQVLTPRRSRLGDDTFQMILCCKSKYDL</sequence>
<dbReference type="InterPro" id="IPR008906">
    <property type="entry name" value="HATC_C_dom"/>
</dbReference>
<feature type="domain" description="HAT C-terminal dimerisation" evidence="2">
    <location>
        <begin position="633"/>
        <end position="686"/>
    </location>
</feature>
<dbReference type="PANTHER" id="PTHR47501:SF5">
    <property type="entry name" value="HAT C-TERMINAL DIMERISATION DOMAIN-CONTAINING PROTEIN"/>
    <property type="match status" value="1"/>
</dbReference>
<name>A0A6G0Z2T7_APHCR</name>
<accession>A0A6G0Z2T7</accession>
<reference evidence="3 4" key="1">
    <citation type="submission" date="2019-08" db="EMBL/GenBank/DDBJ databases">
        <title>Whole genome of Aphis craccivora.</title>
        <authorList>
            <person name="Voronova N.V."/>
            <person name="Shulinski R.S."/>
            <person name="Bandarenka Y.V."/>
            <person name="Zhorov D.G."/>
            <person name="Warner D."/>
        </authorList>
    </citation>
    <scope>NUCLEOTIDE SEQUENCE [LARGE SCALE GENOMIC DNA]</scope>
    <source>
        <strain evidence="3">180601</strain>
        <tissue evidence="3">Whole Body</tissue>
    </source>
</reference>
<proteinExistence type="predicted"/>
<dbReference type="InterPro" id="IPR012337">
    <property type="entry name" value="RNaseH-like_sf"/>
</dbReference>
<dbReference type="Proteomes" id="UP000478052">
    <property type="component" value="Unassembled WGS sequence"/>
</dbReference>
<dbReference type="GO" id="GO:0046983">
    <property type="term" value="F:protein dimerization activity"/>
    <property type="evidence" value="ECO:0007669"/>
    <property type="project" value="InterPro"/>
</dbReference>
<feature type="compositionally biased region" description="Basic residues" evidence="1">
    <location>
        <begin position="1"/>
        <end position="10"/>
    </location>
</feature>
<dbReference type="SUPFAM" id="SSF53098">
    <property type="entry name" value="Ribonuclease H-like"/>
    <property type="match status" value="1"/>
</dbReference>
<keyword evidence="4" id="KW-1185">Reference proteome</keyword>
<evidence type="ECO:0000259" key="2">
    <source>
        <dbReference type="Pfam" id="PF05699"/>
    </source>
</evidence>
<dbReference type="AlphaFoldDB" id="A0A6G0Z2T7"/>
<evidence type="ECO:0000313" key="3">
    <source>
        <dbReference type="EMBL" id="KAF0764667.1"/>
    </source>
</evidence>
<dbReference type="OrthoDB" id="6589824at2759"/>
<evidence type="ECO:0000313" key="4">
    <source>
        <dbReference type="Proteomes" id="UP000478052"/>
    </source>
</evidence>
<feature type="region of interest" description="Disordered" evidence="1">
    <location>
        <begin position="1"/>
        <end position="25"/>
    </location>
</feature>
<dbReference type="Pfam" id="PF05699">
    <property type="entry name" value="Dimer_Tnp_hAT"/>
    <property type="match status" value="1"/>
</dbReference>
<protein>
    <submittedName>
        <fullName evidence="3">ACYPI24120 protein</fullName>
    </submittedName>
</protein>
<dbReference type="EMBL" id="VUJU01001577">
    <property type="protein sequence ID" value="KAF0764667.1"/>
    <property type="molecule type" value="Genomic_DNA"/>
</dbReference>
<evidence type="ECO:0000256" key="1">
    <source>
        <dbReference type="SAM" id="MobiDB-lite"/>
    </source>
</evidence>
<organism evidence="3 4">
    <name type="scientific">Aphis craccivora</name>
    <name type="common">Cowpea aphid</name>
    <dbReference type="NCBI Taxonomy" id="307492"/>
    <lineage>
        <taxon>Eukaryota</taxon>
        <taxon>Metazoa</taxon>
        <taxon>Ecdysozoa</taxon>
        <taxon>Arthropoda</taxon>
        <taxon>Hexapoda</taxon>
        <taxon>Insecta</taxon>
        <taxon>Pterygota</taxon>
        <taxon>Neoptera</taxon>
        <taxon>Paraneoptera</taxon>
        <taxon>Hemiptera</taxon>
        <taxon>Sternorrhyncha</taxon>
        <taxon>Aphidomorpha</taxon>
        <taxon>Aphidoidea</taxon>
        <taxon>Aphididae</taxon>
        <taxon>Aphidini</taxon>
        <taxon>Aphis</taxon>
        <taxon>Aphis</taxon>
    </lineage>
</organism>
<comment type="caution">
    <text evidence="3">The sequence shown here is derived from an EMBL/GenBank/DDBJ whole genome shotgun (WGS) entry which is preliminary data.</text>
</comment>
<dbReference type="PANTHER" id="PTHR47501">
    <property type="entry name" value="TRANSPOSASE-RELATED"/>
    <property type="match status" value="1"/>
</dbReference>
<gene>
    <name evidence="3" type="ORF">FWK35_00015159</name>
</gene>